<dbReference type="GO" id="GO:0005829">
    <property type="term" value="C:cytosol"/>
    <property type="evidence" value="ECO:0007669"/>
    <property type="project" value="TreeGrafter"/>
</dbReference>
<dbReference type="GO" id="GO:0030970">
    <property type="term" value="P:retrograde protein transport, ER to cytosol"/>
    <property type="evidence" value="ECO:0007669"/>
    <property type="project" value="TreeGrafter"/>
</dbReference>
<accession>A0AAD3GYI1</accession>
<dbReference type="GO" id="GO:0031593">
    <property type="term" value="F:polyubiquitin modification-dependent protein binding"/>
    <property type="evidence" value="ECO:0007669"/>
    <property type="project" value="TreeGrafter"/>
</dbReference>
<feature type="region of interest" description="Disordered" evidence="4">
    <location>
        <begin position="866"/>
        <end position="897"/>
    </location>
</feature>
<dbReference type="Gene3D" id="2.40.40.20">
    <property type="match status" value="1"/>
</dbReference>
<organism evidence="7 8">
    <name type="scientific">Chaetoceros tenuissimus</name>
    <dbReference type="NCBI Taxonomy" id="426638"/>
    <lineage>
        <taxon>Eukaryota</taxon>
        <taxon>Sar</taxon>
        <taxon>Stramenopiles</taxon>
        <taxon>Ochrophyta</taxon>
        <taxon>Bacillariophyta</taxon>
        <taxon>Coscinodiscophyceae</taxon>
        <taxon>Chaetocerotophycidae</taxon>
        <taxon>Chaetocerotales</taxon>
        <taxon>Chaetocerotaceae</taxon>
        <taxon>Chaetoceros</taxon>
    </lineage>
</organism>
<dbReference type="EMBL" id="BLLK01000013">
    <property type="protein sequence ID" value="GFH43640.1"/>
    <property type="molecule type" value="Genomic_DNA"/>
</dbReference>
<feature type="signal peptide" evidence="5">
    <location>
        <begin position="1"/>
        <end position="19"/>
    </location>
</feature>
<name>A0AAD3GYI1_9STRA</name>
<dbReference type="InterPro" id="IPR003959">
    <property type="entry name" value="ATPase_AAA_core"/>
</dbReference>
<dbReference type="PANTHER" id="PTHR23077:SF171">
    <property type="entry name" value="NUCLEAR VALOSIN-CONTAINING PROTEIN-LIKE"/>
    <property type="match status" value="1"/>
</dbReference>
<evidence type="ECO:0000256" key="3">
    <source>
        <dbReference type="ARBA" id="ARBA00022840"/>
    </source>
</evidence>
<dbReference type="Gene3D" id="3.40.50.300">
    <property type="entry name" value="P-loop containing nucleotide triphosphate hydrolases"/>
    <property type="match status" value="2"/>
</dbReference>
<keyword evidence="3" id="KW-0067">ATP-binding</keyword>
<dbReference type="AlphaFoldDB" id="A0AAD3GYI1"/>
<evidence type="ECO:0000256" key="1">
    <source>
        <dbReference type="ARBA" id="ARBA00022737"/>
    </source>
</evidence>
<evidence type="ECO:0000256" key="2">
    <source>
        <dbReference type="ARBA" id="ARBA00022741"/>
    </source>
</evidence>
<reference evidence="7 8" key="1">
    <citation type="journal article" date="2021" name="Sci. Rep.">
        <title>The genome of the diatom Chaetoceros tenuissimus carries an ancient integrated fragment of an extant virus.</title>
        <authorList>
            <person name="Hongo Y."/>
            <person name="Kimura K."/>
            <person name="Takaki Y."/>
            <person name="Yoshida Y."/>
            <person name="Baba S."/>
            <person name="Kobayashi G."/>
            <person name="Nagasaki K."/>
            <person name="Hano T."/>
            <person name="Tomaru Y."/>
        </authorList>
    </citation>
    <scope>NUCLEOTIDE SEQUENCE [LARGE SCALE GENOMIC DNA]</scope>
    <source>
        <strain evidence="7 8">NIES-3715</strain>
    </source>
</reference>
<dbReference type="FunFam" id="1.10.8.60:FF:000057">
    <property type="entry name" value="AAA family ATPase, CDC48 subfamily"/>
    <property type="match status" value="1"/>
</dbReference>
<feature type="chain" id="PRO_5041909542" description="AAA+ ATPase domain-containing protein" evidence="5">
    <location>
        <begin position="20"/>
        <end position="897"/>
    </location>
</feature>
<dbReference type="FunFam" id="3.40.50.300:FF:000012">
    <property type="entry name" value="Transitional endoplasmic reticulum ATPase"/>
    <property type="match status" value="1"/>
</dbReference>
<evidence type="ECO:0000313" key="7">
    <source>
        <dbReference type="EMBL" id="GFH43640.1"/>
    </source>
</evidence>
<dbReference type="GO" id="GO:0016887">
    <property type="term" value="F:ATP hydrolysis activity"/>
    <property type="evidence" value="ECO:0007669"/>
    <property type="project" value="InterPro"/>
</dbReference>
<dbReference type="InterPro" id="IPR050168">
    <property type="entry name" value="AAA_ATPase_domain"/>
</dbReference>
<dbReference type="PANTHER" id="PTHR23077">
    <property type="entry name" value="AAA-FAMILY ATPASE"/>
    <property type="match status" value="1"/>
</dbReference>
<sequence length="897" mass="96807">MRFSGGTLSLLLTATAVAASVFQSNPVAPNRNGLQSRSLFGVAKSSNSALVNTIPAVPRGGADDSDNEAAEAPQELYLPGLLGANVGKKNSNKSGVEDSKVVLTPKKAKELKVADGDVVAIIGRRRRATYAIASVPSKKKGSNSNCFISHNLASNLRIRDGDKLKVVALGKDAADAEERSGDMVLLTKDAEVVSSVTYSPIEDSLNNLINSEGGDEIEDEELMERFIEPYLNLEDDGGSVVAKSGSVVTMKDENGKTLDFMISHVDDGEEREEDDDTVVAGLVDTSTDVIVGGATPRVEVGLGYDSVGGCGKSVGLIRELVELPLRFPELWTTAGVPTPKGVLLHGPPGCGKTLIANALVEETGAHVVVINGPEIMARKGGESEANLRQAFEEAQAKAPSIIFMDELDSIAPKREQAQGETEKRIVSQLLTLMDSLKSNSNVMVIAATNRPNVIESALRRPGRFDRELEIAIPDEEGREEIIKIKTKDMKLDDDVNLHQIAMDTHGYVGADLSQLTLEAALQCIRSNVANFDVDSEEPIPDEALDRLVVTNEHFMHALSCTDPSSLRESKVEVPDVCWADIGGLEETKRELQEMVRYPIEHRGLFEQFGMHASRGVLFYGPPGCGKTLMAKAIANECGANFISVKGPELLNAYFGGSEANVRDLFDKARSASPCILFFDEMDSLARARGSGGGSSDTSDRVINQLLSEIDGIGSGKTLFIIGATNRPDILDPGIMRPGRLDQLIYIPLPDRESRVSIFKANLRKSPVAEDITYEQLADVTEGFSGADITEICQRAAKNAIRDAITADIERQNRVEAGELTQEEADALPDPVPCITRSHFEASMSKARRSVTPDVVAQYDEFSAKIKQQWSSEGTESTQYDMDEAAAEQAREDALLEG</sequence>
<dbReference type="SUPFAM" id="SSF50692">
    <property type="entry name" value="ADC-like"/>
    <property type="match status" value="1"/>
</dbReference>
<dbReference type="Gene3D" id="1.10.8.60">
    <property type="match status" value="1"/>
</dbReference>
<dbReference type="GO" id="GO:0005634">
    <property type="term" value="C:nucleus"/>
    <property type="evidence" value="ECO:0007669"/>
    <property type="project" value="TreeGrafter"/>
</dbReference>
<evidence type="ECO:0000259" key="6">
    <source>
        <dbReference type="SMART" id="SM00382"/>
    </source>
</evidence>
<dbReference type="GO" id="GO:0051228">
    <property type="term" value="P:mitotic spindle disassembly"/>
    <property type="evidence" value="ECO:0007669"/>
    <property type="project" value="TreeGrafter"/>
</dbReference>
<dbReference type="InterPro" id="IPR027417">
    <property type="entry name" value="P-loop_NTPase"/>
</dbReference>
<keyword evidence="2" id="KW-0547">Nucleotide-binding</keyword>
<dbReference type="Pfam" id="PF00004">
    <property type="entry name" value="AAA"/>
    <property type="match status" value="2"/>
</dbReference>
<dbReference type="GO" id="GO:0034098">
    <property type="term" value="C:VCP-NPL4-UFD1 AAA ATPase complex"/>
    <property type="evidence" value="ECO:0007669"/>
    <property type="project" value="TreeGrafter"/>
</dbReference>
<dbReference type="SMART" id="SM00382">
    <property type="entry name" value="AAA"/>
    <property type="match status" value="2"/>
</dbReference>
<proteinExistence type="predicted"/>
<feature type="domain" description="AAA+ ATPase" evidence="6">
    <location>
        <begin position="612"/>
        <end position="750"/>
    </location>
</feature>
<dbReference type="Gene3D" id="6.10.20.150">
    <property type="match status" value="1"/>
</dbReference>
<gene>
    <name evidence="7" type="ORF">CTEN210_00113</name>
</gene>
<dbReference type="GO" id="GO:0005524">
    <property type="term" value="F:ATP binding"/>
    <property type="evidence" value="ECO:0007669"/>
    <property type="project" value="UniProtKB-KW"/>
</dbReference>
<evidence type="ECO:0000256" key="5">
    <source>
        <dbReference type="SAM" id="SignalP"/>
    </source>
</evidence>
<dbReference type="SUPFAM" id="SSF52540">
    <property type="entry name" value="P-loop containing nucleoside triphosphate hydrolases"/>
    <property type="match status" value="2"/>
</dbReference>
<dbReference type="InterPro" id="IPR003593">
    <property type="entry name" value="AAA+_ATPase"/>
</dbReference>
<feature type="domain" description="AAA+ ATPase" evidence="6">
    <location>
        <begin position="338"/>
        <end position="474"/>
    </location>
</feature>
<feature type="compositionally biased region" description="Basic and acidic residues" evidence="4">
    <location>
        <begin position="888"/>
        <end position="897"/>
    </location>
</feature>
<keyword evidence="1" id="KW-0677">Repeat</keyword>
<dbReference type="InterPro" id="IPR009010">
    <property type="entry name" value="Asp_de-COase-like_dom_sf"/>
</dbReference>
<dbReference type="InterPro" id="IPR041569">
    <property type="entry name" value="AAA_lid_3"/>
</dbReference>
<dbReference type="Pfam" id="PF17862">
    <property type="entry name" value="AAA_lid_3"/>
    <property type="match status" value="2"/>
</dbReference>
<evidence type="ECO:0000256" key="4">
    <source>
        <dbReference type="SAM" id="MobiDB-lite"/>
    </source>
</evidence>
<dbReference type="GO" id="GO:0097352">
    <property type="term" value="P:autophagosome maturation"/>
    <property type="evidence" value="ECO:0007669"/>
    <property type="project" value="TreeGrafter"/>
</dbReference>
<comment type="caution">
    <text evidence="7">The sequence shown here is derived from an EMBL/GenBank/DDBJ whole genome shotgun (WGS) entry which is preliminary data.</text>
</comment>
<feature type="compositionally biased region" description="Polar residues" evidence="4">
    <location>
        <begin position="866"/>
        <end position="879"/>
    </location>
</feature>
<keyword evidence="5" id="KW-0732">Signal</keyword>
<keyword evidence="8" id="KW-1185">Reference proteome</keyword>
<evidence type="ECO:0000313" key="8">
    <source>
        <dbReference type="Proteomes" id="UP001054902"/>
    </source>
</evidence>
<dbReference type="FunFam" id="3.40.50.300:FF:000018">
    <property type="entry name" value="Cell division control 48"/>
    <property type="match status" value="1"/>
</dbReference>
<dbReference type="Proteomes" id="UP001054902">
    <property type="component" value="Unassembled WGS sequence"/>
</dbReference>
<protein>
    <recommendedName>
        <fullName evidence="6">AAA+ ATPase domain-containing protein</fullName>
    </recommendedName>
</protein>